<accession>A0A433T1H6</accession>
<evidence type="ECO:0000313" key="2">
    <source>
        <dbReference type="Proteomes" id="UP000271974"/>
    </source>
</evidence>
<dbReference type="AlphaFoldDB" id="A0A433T1H6"/>
<dbReference type="Proteomes" id="UP000271974">
    <property type="component" value="Unassembled WGS sequence"/>
</dbReference>
<dbReference type="EMBL" id="RQTK01000744">
    <property type="protein sequence ID" value="RUS75408.1"/>
    <property type="molecule type" value="Genomic_DNA"/>
</dbReference>
<reference evidence="1 2" key="1">
    <citation type="submission" date="2019-01" db="EMBL/GenBank/DDBJ databases">
        <title>A draft genome assembly of the solar-powered sea slug Elysia chlorotica.</title>
        <authorList>
            <person name="Cai H."/>
            <person name="Li Q."/>
            <person name="Fang X."/>
            <person name="Li J."/>
            <person name="Curtis N.E."/>
            <person name="Altenburger A."/>
            <person name="Shibata T."/>
            <person name="Feng M."/>
            <person name="Maeda T."/>
            <person name="Schwartz J.A."/>
            <person name="Shigenobu S."/>
            <person name="Lundholm N."/>
            <person name="Nishiyama T."/>
            <person name="Yang H."/>
            <person name="Hasebe M."/>
            <person name="Li S."/>
            <person name="Pierce S.K."/>
            <person name="Wang J."/>
        </authorList>
    </citation>
    <scope>NUCLEOTIDE SEQUENCE [LARGE SCALE GENOMIC DNA]</scope>
    <source>
        <strain evidence="1">EC2010</strain>
        <tissue evidence="1">Whole organism of an adult</tissue>
    </source>
</reference>
<proteinExistence type="predicted"/>
<protein>
    <submittedName>
        <fullName evidence="1">Uncharacterized protein</fullName>
    </submittedName>
</protein>
<sequence length="139" mass="14884">MVAVANTEEDVDIESKAVEAAGFEFDCNVTDSVSVETMAGAEAVETAARIGEAAAAGDATGRGVTAGVPFLPNSRLLGVPEGDPLARRASFSAIVFRCSFIREFIMLSIRARFLVLGVRPVPPRDEKKCQNIYCWSENN</sequence>
<evidence type="ECO:0000313" key="1">
    <source>
        <dbReference type="EMBL" id="RUS75408.1"/>
    </source>
</evidence>
<gene>
    <name evidence="1" type="ORF">EGW08_016819</name>
</gene>
<name>A0A433T1H6_ELYCH</name>
<organism evidence="1 2">
    <name type="scientific">Elysia chlorotica</name>
    <name type="common">Eastern emerald elysia</name>
    <name type="synonym">Sea slug</name>
    <dbReference type="NCBI Taxonomy" id="188477"/>
    <lineage>
        <taxon>Eukaryota</taxon>
        <taxon>Metazoa</taxon>
        <taxon>Spiralia</taxon>
        <taxon>Lophotrochozoa</taxon>
        <taxon>Mollusca</taxon>
        <taxon>Gastropoda</taxon>
        <taxon>Heterobranchia</taxon>
        <taxon>Euthyneura</taxon>
        <taxon>Panpulmonata</taxon>
        <taxon>Sacoglossa</taxon>
        <taxon>Placobranchoidea</taxon>
        <taxon>Plakobranchidae</taxon>
        <taxon>Elysia</taxon>
    </lineage>
</organism>
<comment type="caution">
    <text evidence="1">The sequence shown here is derived from an EMBL/GenBank/DDBJ whole genome shotgun (WGS) entry which is preliminary data.</text>
</comment>
<keyword evidence="2" id="KW-1185">Reference proteome</keyword>